<keyword evidence="2" id="KW-1185">Reference proteome</keyword>
<proteinExistence type="predicted"/>
<dbReference type="EMBL" id="JADEWZ010000022">
    <property type="protein sequence ID" value="MBE9117271.1"/>
    <property type="molecule type" value="Genomic_DNA"/>
</dbReference>
<reference evidence="1" key="1">
    <citation type="submission" date="2020-10" db="EMBL/GenBank/DDBJ databases">
        <authorList>
            <person name="Castelo-Branco R."/>
            <person name="Eusebio N."/>
            <person name="Adriana R."/>
            <person name="Vieira A."/>
            <person name="Brugerolle De Fraissinette N."/>
            <person name="Rezende De Castro R."/>
            <person name="Schneider M.P."/>
            <person name="Vasconcelos V."/>
            <person name="Leao P.N."/>
        </authorList>
    </citation>
    <scope>NUCLEOTIDE SEQUENCE</scope>
    <source>
        <strain evidence="1">LEGE 07157</strain>
    </source>
</reference>
<sequence>MSKYQFNPQRYTITVGWDSPLNTFFATVCERGVENDFDEPTIWLGTQVGEYPNACQFLRVLRQQMNQIGITDTVWSHSFAQTLEQDQRCEGKGFKERPAEVRQFVLKNQKP</sequence>
<gene>
    <name evidence="1" type="ORF">IQ249_15325</name>
</gene>
<evidence type="ECO:0000313" key="1">
    <source>
        <dbReference type="EMBL" id="MBE9117271.1"/>
    </source>
</evidence>
<dbReference type="AlphaFoldDB" id="A0A8J7DXS2"/>
<protein>
    <submittedName>
        <fullName evidence="1">Uncharacterized protein</fullName>
    </submittedName>
</protein>
<evidence type="ECO:0000313" key="2">
    <source>
        <dbReference type="Proteomes" id="UP000654482"/>
    </source>
</evidence>
<name>A0A8J7DXS2_9CYAN</name>
<dbReference type="RefSeq" id="WP_194030359.1">
    <property type="nucleotide sequence ID" value="NZ_JADEWZ010000022.1"/>
</dbReference>
<comment type="caution">
    <text evidence="1">The sequence shown here is derived from an EMBL/GenBank/DDBJ whole genome shotgun (WGS) entry which is preliminary data.</text>
</comment>
<accession>A0A8J7DXS2</accession>
<dbReference type="Proteomes" id="UP000654482">
    <property type="component" value="Unassembled WGS sequence"/>
</dbReference>
<organism evidence="1 2">
    <name type="scientific">Lusitaniella coriacea LEGE 07157</name>
    <dbReference type="NCBI Taxonomy" id="945747"/>
    <lineage>
        <taxon>Bacteria</taxon>
        <taxon>Bacillati</taxon>
        <taxon>Cyanobacteriota</taxon>
        <taxon>Cyanophyceae</taxon>
        <taxon>Spirulinales</taxon>
        <taxon>Lusitaniellaceae</taxon>
        <taxon>Lusitaniella</taxon>
    </lineage>
</organism>